<gene>
    <name evidence="2" type="ORF">DJ017_10670</name>
</gene>
<evidence type="ECO:0000256" key="1">
    <source>
        <dbReference type="SAM" id="SignalP"/>
    </source>
</evidence>
<evidence type="ECO:0000313" key="3">
    <source>
        <dbReference type="Proteomes" id="UP000249254"/>
    </source>
</evidence>
<feature type="signal peptide" evidence="1">
    <location>
        <begin position="1"/>
        <end position="25"/>
    </location>
</feature>
<keyword evidence="1" id="KW-0732">Signal</keyword>
<dbReference type="OrthoDB" id="7506571at2"/>
<organism evidence="2 3">
    <name type="scientific">Phenylobacterium soli</name>
    <dbReference type="NCBI Taxonomy" id="2170551"/>
    <lineage>
        <taxon>Bacteria</taxon>
        <taxon>Pseudomonadati</taxon>
        <taxon>Pseudomonadota</taxon>
        <taxon>Alphaproteobacteria</taxon>
        <taxon>Caulobacterales</taxon>
        <taxon>Caulobacteraceae</taxon>
        <taxon>Phenylobacterium</taxon>
    </lineage>
</organism>
<proteinExistence type="predicted"/>
<accession>A0A328AK32</accession>
<feature type="chain" id="PRO_5016456194" evidence="1">
    <location>
        <begin position="26"/>
        <end position="255"/>
    </location>
</feature>
<dbReference type="Proteomes" id="UP000249254">
    <property type="component" value="Unassembled WGS sequence"/>
</dbReference>
<dbReference type="EMBL" id="QFYQ01000001">
    <property type="protein sequence ID" value="RAK54959.1"/>
    <property type="molecule type" value="Genomic_DNA"/>
</dbReference>
<dbReference type="AlphaFoldDB" id="A0A328AK32"/>
<evidence type="ECO:0000313" key="2">
    <source>
        <dbReference type="EMBL" id="RAK54959.1"/>
    </source>
</evidence>
<protein>
    <submittedName>
        <fullName evidence="2">Uncharacterized protein</fullName>
    </submittedName>
</protein>
<comment type="caution">
    <text evidence="2">The sequence shown here is derived from an EMBL/GenBank/DDBJ whole genome shotgun (WGS) entry which is preliminary data.</text>
</comment>
<keyword evidence="3" id="KW-1185">Reference proteome</keyword>
<dbReference type="RefSeq" id="WP_111528709.1">
    <property type="nucleotide sequence ID" value="NZ_JBHRSG010000004.1"/>
</dbReference>
<reference evidence="3" key="1">
    <citation type="submission" date="2018-05" db="EMBL/GenBank/DDBJ databases">
        <authorList>
            <person name="Li X."/>
        </authorList>
    </citation>
    <scope>NUCLEOTIDE SEQUENCE [LARGE SCALE GENOMIC DNA]</scope>
    <source>
        <strain evidence="3">LX32</strain>
    </source>
</reference>
<sequence>MKGLIKRFAWVWAVGLTAMSAPAWADPRLDEKVYDPYIENHTLEFETRWGQELGPGELKGARTFIVEGEYGLNDRVSLALLGQIERAPGEGDRLVGLGLEGVMYLGQIPKVDVDTGLYLEYKKGLHGENDEGEAKLLLAKTAGRFQGLFNFIVERPFGAPNGEGFASYGYATSLTWRTIGNLRLGAEAIGDFGDDHGFLSRAQGAYVGPQLKWEGKPQFLPVDVVVDAGWLKSVSAARQEADSQAKIIVEFERRF</sequence>
<name>A0A328AK32_9CAUL</name>